<evidence type="ECO:0000313" key="3">
    <source>
        <dbReference type="Proteomes" id="UP001172083"/>
    </source>
</evidence>
<dbReference type="Pfam" id="PF08241">
    <property type="entry name" value="Methyltransf_11"/>
    <property type="match status" value="1"/>
</dbReference>
<dbReference type="InterPro" id="IPR029063">
    <property type="entry name" value="SAM-dependent_MTases_sf"/>
</dbReference>
<comment type="caution">
    <text evidence="2">The sequence shown here is derived from an EMBL/GenBank/DDBJ whole genome shotgun (WGS) entry which is preliminary data.</text>
</comment>
<dbReference type="CDD" id="cd02440">
    <property type="entry name" value="AdoMet_MTases"/>
    <property type="match status" value="1"/>
</dbReference>
<reference evidence="2" key="1">
    <citation type="submission" date="2023-06" db="EMBL/GenBank/DDBJ databases">
        <title>Genomic of Agaribacillus aureum.</title>
        <authorList>
            <person name="Wang G."/>
        </authorList>
    </citation>
    <scope>NUCLEOTIDE SEQUENCE</scope>
    <source>
        <strain evidence="2">BMA12</strain>
    </source>
</reference>
<proteinExistence type="predicted"/>
<dbReference type="SUPFAM" id="SSF53335">
    <property type="entry name" value="S-adenosyl-L-methionine-dependent methyltransferases"/>
    <property type="match status" value="1"/>
</dbReference>
<accession>A0ABT8LDV6</accession>
<keyword evidence="2" id="KW-0808">Transferase</keyword>
<name>A0ABT8LDV6_9BACT</name>
<dbReference type="Proteomes" id="UP001172083">
    <property type="component" value="Unassembled WGS sequence"/>
</dbReference>
<evidence type="ECO:0000313" key="2">
    <source>
        <dbReference type="EMBL" id="MDN5215949.1"/>
    </source>
</evidence>
<dbReference type="Gene3D" id="3.40.50.150">
    <property type="entry name" value="Vaccinia Virus protein VP39"/>
    <property type="match status" value="1"/>
</dbReference>
<dbReference type="InterPro" id="IPR013216">
    <property type="entry name" value="Methyltransf_11"/>
</dbReference>
<keyword evidence="3" id="KW-1185">Reference proteome</keyword>
<keyword evidence="2" id="KW-0489">Methyltransferase</keyword>
<dbReference type="EMBL" id="JAUJEB010000007">
    <property type="protein sequence ID" value="MDN5215949.1"/>
    <property type="molecule type" value="Genomic_DNA"/>
</dbReference>
<dbReference type="PANTHER" id="PTHR43861">
    <property type="entry name" value="TRANS-ACONITATE 2-METHYLTRANSFERASE-RELATED"/>
    <property type="match status" value="1"/>
</dbReference>
<dbReference type="GO" id="GO:0032259">
    <property type="term" value="P:methylation"/>
    <property type="evidence" value="ECO:0007669"/>
    <property type="project" value="UniProtKB-KW"/>
</dbReference>
<protein>
    <submittedName>
        <fullName evidence="2">Class I SAM-dependent methyltransferase</fullName>
    </submittedName>
</protein>
<sequence length="206" mass="23794">MNVQALNKELGNIDIYLLDQILKARYSNQDRILDAGCGEGRNLVYFLNNQFKVYGIDKNQAALQMLKFVARSIDPQFDESQISTGYLDQLPYTDQYFHHIICTAVLHFAEDMRHFHAMIKELVRVLKPGGSIFIRMASNIGLENKVIPQNSDQYQVPDGSIRFLLTKKLLKEIMETHHLDFLEPLQTVNVNDQHCQSNLLLKRQNT</sequence>
<dbReference type="GO" id="GO:0008168">
    <property type="term" value="F:methyltransferase activity"/>
    <property type="evidence" value="ECO:0007669"/>
    <property type="project" value="UniProtKB-KW"/>
</dbReference>
<dbReference type="RefSeq" id="WP_346761284.1">
    <property type="nucleotide sequence ID" value="NZ_JAUJEB010000007.1"/>
</dbReference>
<gene>
    <name evidence="2" type="ORF">QQ020_27980</name>
</gene>
<feature type="domain" description="Methyltransferase type 11" evidence="1">
    <location>
        <begin position="33"/>
        <end position="134"/>
    </location>
</feature>
<organism evidence="2 3">
    <name type="scientific">Agaribacillus aureus</name>
    <dbReference type="NCBI Taxonomy" id="3051825"/>
    <lineage>
        <taxon>Bacteria</taxon>
        <taxon>Pseudomonadati</taxon>
        <taxon>Bacteroidota</taxon>
        <taxon>Cytophagia</taxon>
        <taxon>Cytophagales</taxon>
        <taxon>Splendidivirgaceae</taxon>
        <taxon>Agaribacillus</taxon>
    </lineage>
</organism>
<evidence type="ECO:0000259" key="1">
    <source>
        <dbReference type="Pfam" id="PF08241"/>
    </source>
</evidence>